<reference evidence="2 3" key="1">
    <citation type="journal article" date="2019" name="Nat. Med.">
        <title>A library of human gut bacterial isolates paired with longitudinal multiomics data enables mechanistic microbiome research.</title>
        <authorList>
            <person name="Poyet M."/>
            <person name="Groussin M."/>
            <person name="Gibbons S.M."/>
            <person name="Avila-Pacheco J."/>
            <person name="Jiang X."/>
            <person name="Kearney S.M."/>
            <person name="Perrotta A.R."/>
            <person name="Berdy B."/>
            <person name="Zhao S."/>
            <person name="Lieberman T.D."/>
            <person name="Swanson P.K."/>
            <person name="Smith M."/>
            <person name="Roesemann S."/>
            <person name="Alexander J.E."/>
            <person name="Rich S.A."/>
            <person name="Livny J."/>
            <person name="Vlamakis H."/>
            <person name="Clish C."/>
            <person name="Bullock K."/>
            <person name="Deik A."/>
            <person name="Scott J."/>
            <person name="Pierce K.A."/>
            <person name="Xavier R.J."/>
            <person name="Alm E.J."/>
        </authorList>
    </citation>
    <scope>NUCLEOTIDE SEQUENCE [LARGE SCALE GENOMIC DNA]</scope>
    <source>
        <strain evidence="2 3">BIOML-A1</strain>
    </source>
</reference>
<evidence type="ECO:0000256" key="1">
    <source>
        <dbReference type="SAM" id="Phobius"/>
    </source>
</evidence>
<keyword evidence="1" id="KW-0472">Membrane</keyword>
<sequence length="240" mass="27864">MTEEKKEYIRENGFIVIGLTYLFELMEKISIFYFIRWIGKRIGDNADVFLRNGIFSEIWVLGNLVFAIIAQNVVQSTDIKWLSIVFMLYAIERIWEMFVYQTNVLFFTRLRNCLMTTENDNSDENESVQSEESNQEDKSSDLYTVISATRTVILLVINMAEYILDFAVIYAAAINLGWITGMVGEVWQSFQIFMSMGDLQNYSDSKIFVFAYIETILGMFMNIACLAYFIGMLPDTKSKM</sequence>
<feature type="transmembrane region" description="Helical" evidence="1">
    <location>
        <begin position="54"/>
        <end position="74"/>
    </location>
</feature>
<keyword evidence="1" id="KW-1133">Transmembrane helix</keyword>
<proteinExistence type="predicted"/>
<protein>
    <submittedName>
        <fullName evidence="2">Uncharacterized protein</fullName>
    </submittedName>
</protein>
<gene>
    <name evidence="2" type="ORF">GMD50_18610</name>
</gene>
<organism evidence="2 3">
    <name type="scientific">Roseburia intestinalis</name>
    <dbReference type="NCBI Taxonomy" id="166486"/>
    <lineage>
        <taxon>Bacteria</taxon>
        <taxon>Bacillati</taxon>
        <taxon>Bacillota</taxon>
        <taxon>Clostridia</taxon>
        <taxon>Lachnospirales</taxon>
        <taxon>Lachnospiraceae</taxon>
        <taxon>Roseburia</taxon>
    </lineage>
</organism>
<feature type="transmembrane region" description="Helical" evidence="1">
    <location>
        <begin position="12"/>
        <end position="34"/>
    </location>
</feature>
<keyword evidence="1" id="KW-0812">Transmembrane</keyword>
<feature type="transmembrane region" description="Helical" evidence="1">
    <location>
        <begin position="167"/>
        <end position="187"/>
    </location>
</feature>
<evidence type="ECO:0000313" key="3">
    <source>
        <dbReference type="Proteomes" id="UP000478483"/>
    </source>
</evidence>
<dbReference type="EMBL" id="WNAJ01000035">
    <property type="protein sequence ID" value="MTR87003.1"/>
    <property type="molecule type" value="Genomic_DNA"/>
</dbReference>
<accession>A0A6L6L9J7</accession>
<dbReference type="RefSeq" id="WP_118413508.1">
    <property type="nucleotide sequence ID" value="NZ_QRPI01000031.1"/>
</dbReference>
<evidence type="ECO:0000313" key="2">
    <source>
        <dbReference type="EMBL" id="MTR87003.1"/>
    </source>
</evidence>
<dbReference type="AlphaFoldDB" id="A0A6L6L9J7"/>
<name>A0A6L6L9J7_9FIRM</name>
<feature type="transmembrane region" description="Helical" evidence="1">
    <location>
        <begin position="81"/>
        <end position="100"/>
    </location>
</feature>
<comment type="caution">
    <text evidence="2">The sequence shown here is derived from an EMBL/GenBank/DDBJ whole genome shotgun (WGS) entry which is preliminary data.</text>
</comment>
<feature type="transmembrane region" description="Helical" evidence="1">
    <location>
        <begin position="207"/>
        <end position="230"/>
    </location>
</feature>
<dbReference type="Proteomes" id="UP000478483">
    <property type="component" value="Unassembled WGS sequence"/>
</dbReference>